<dbReference type="RefSeq" id="WP_006739327.1">
    <property type="nucleotide sequence ID" value="NZ_AEUZ02000001.1"/>
</dbReference>
<dbReference type="NCBIfam" id="TIGR00022">
    <property type="entry name" value="YhcH/YjgK/YiaL family protein"/>
    <property type="match status" value="1"/>
</dbReference>
<dbReference type="InterPro" id="IPR004375">
    <property type="entry name" value="NanQ/TabA/YiaL"/>
</dbReference>
<accession>G5KHA1</accession>
<comment type="caution">
    <text evidence="1">The sequence shown here is derived from an EMBL/GenBank/DDBJ whole genome shotgun (WGS) entry which is preliminary data.</text>
</comment>
<dbReference type="Gene3D" id="2.60.120.370">
    <property type="entry name" value="YhcH/YjgK/YiaL"/>
    <property type="match status" value="1"/>
</dbReference>
<protein>
    <submittedName>
        <fullName evidence="1">YhcH/YjgK/YiaL family protein</fullName>
    </submittedName>
</protein>
<dbReference type="AlphaFoldDB" id="G5KHA1"/>
<evidence type="ECO:0000313" key="2">
    <source>
        <dbReference type="Proteomes" id="UP000005388"/>
    </source>
</evidence>
<dbReference type="InterPro" id="IPR037012">
    <property type="entry name" value="NanQ/TabA/YiaL_sf"/>
</dbReference>
<dbReference type="PANTHER" id="PTHR34986:SF1">
    <property type="entry name" value="PROTEIN YIAL"/>
    <property type="match status" value="1"/>
</dbReference>
<dbReference type="Proteomes" id="UP000005388">
    <property type="component" value="Unassembled WGS sequence"/>
</dbReference>
<reference evidence="1 2" key="1">
    <citation type="journal article" date="2014" name="Int. J. Syst. Evol. Microbiol.">
        <title>Phylogenomics and the dynamic genome evolution of the genus Streptococcus.</title>
        <authorList>
            <consortium name="The Broad Institute Genome Sequencing Platform"/>
            <person name="Richards V.P."/>
            <person name="Palmer S.R."/>
            <person name="Pavinski Bitar P.D."/>
            <person name="Qin X."/>
            <person name="Weinstock G.M."/>
            <person name="Highlander S.K."/>
            <person name="Town C.D."/>
            <person name="Burne R.A."/>
            <person name="Stanhope M.J."/>
        </authorList>
    </citation>
    <scope>NUCLEOTIDE SEQUENCE [LARGE SCALE GENOMIC DNA]</scope>
    <source>
        <strain evidence="1 2">2285-97</strain>
    </source>
</reference>
<keyword evidence="2" id="KW-1185">Reference proteome</keyword>
<gene>
    <name evidence="1" type="ORF">STRUR_0194</name>
</gene>
<name>G5KHA1_9STRE</name>
<dbReference type="EMBL" id="AEUZ02000001">
    <property type="protein sequence ID" value="EHJ56577.1"/>
    <property type="molecule type" value="Genomic_DNA"/>
</dbReference>
<proteinExistence type="predicted"/>
<organism evidence="1 2">
    <name type="scientific">Streptococcus urinalis 2285-97</name>
    <dbReference type="NCBI Taxonomy" id="764291"/>
    <lineage>
        <taxon>Bacteria</taxon>
        <taxon>Bacillati</taxon>
        <taxon>Bacillota</taxon>
        <taxon>Bacilli</taxon>
        <taxon>Lactobacillales</taxon>
        <taxon>Streptococcaceae</taxon>
        <taxon>Streptococcus</taxon>
    </lineage>
</organism>
<evidence type="ECO:0000313" key="1">
    <source>
        <dbReference type="EMBL" id="EHJ56577.1"/>
    </source>
</evidence>
<dbReference type="eggNOG" id="COG2731">
    <property type="taxonomic scope" value="Bacteria"/>
</dbReference>
<dbReference type="Pfam" id="PF04074">
    <property type="entry name" value="DUF386"/>
    <property type="match status" value="1"/>
</dbReference>
<dbReference type="SUPFAM" id="SSF51197">
    <property type="entry name" value="Clavaminate synthase-like"/>
    <property type="match status" value="1"/>
</dbReference>
<dbReference type="STRING" id="764291.STRUR_0194"/>
<sequence length="150" mass="17860">MEFYQSSQFVKNHPLLQKITEVLETLDFDKLEKGMHQFNDQLYYNVIQYQSTKEENRVWESHRKEYDVHYIISGEERIYHNFLDQMTLADYDDKNDWQQMSGQKGSEIVLRQGNLLLLDANDAHMTGLMVNEEMTVKKIVFKLTMSLKKG</sequence>
<dbReference type="GO" id="GO:0005829">
    <property type="term" value="C:cytosol"/>
    <property type="evidence" value="ECO:0007669"/>
    <property type="project" value="TreeGrafter"/>
</dbReference>
<dbReference type="PANTHER" id="PTHR34986">
    <property type="entry name" value="EVOLVED BETA-GALACTOSIDASE SUBUNIT BETA"/>
    <property type="match status" value="1"/>
</dbReference>